<comment type="caution">
    <text evidence="2">The sequence shown here is derived from an EMBL/GenBank/DDBJ whole genome shotgun (WGS) entry which is preliminary data.</text>
</comment>
<sequence length="176" mass="19772">MVFAEAAAHPQERRVPHAINQDQDPSHFDPPHQDADRTIQELRAAAAIDPSYTRLRRVTSGFPPNRSPLHSSLPPYWKFRDGLYADGMVLYGQRIVVPAAHRCRTLARLHAVTEVSHPKRRAQQTVFWPGIVLTLPALSKPRALLDLARSDATAQPATGTTTVRRPPLQAFRVRLR</sequence>
<dbReference type="Proteomes" id="UP000770661">
    <property type="component" value="Unassembled WGS sequence"/>
</dbReference>
<gene>
    <name evidence="2" type="ORF">GWK47_051499</name>
</gene>
<evidence type="ECO:0000256" key="1">
    <source>
        <dbReference type="SAM" id="MobiDB-lite"/>
    </source>
</evidence>
<dbReference type="AlphaFoldDB" id="A0A8J5CSC3"/>
<feature type="region of interest" description="Disordered" evidence="1">
    <location>
        <begin position="1"/>
        <end position="34"/>
    </location>
</feature>
<protein>
    <submittedName>
        <fullName evidence="2">Uncharacterized protein</fullName>
    </submittedName>
</protein>
<feature type="compositionally biased region" description="Basic and acidic residues" evidence="1">
    <location>
        <begin position="24"/>
        <end position="34"/>
    </location>
</feature>
<name>A0A8J5CSC3_CHIOP</name>
<dbReference type="OrthoDB" id="6366253at2759"/>
<organism evidence="2 3">
    <name type="scientific">Chionoecetes opilio</name>
    <name type="common">Atlantic snow crab</name>
    <name type="synonym">Cancer opilio</name>
    <dbReference type="NCBI Taxonomy" id="41210"/>
    <lineage>
        <taxon>Eukaryota</taxon>
        <taxon>Metazoa</taxon>
        <taxon>Ecdysozoa</taxon>
        <taxon>Arthropoda</taxon>
        <taxon>Crustacea</taxon>
        <taxon>Multicrustacea</taxon>
        <taxon>Malacostraca</taxon>
        <taxon>Eumalacostraca</taxon>
        <taxon>Eucarida</taxon>
        <taxon>Decapoda</taxon>
        <taxon>Pleocyemata</taxon>
        <taxon>Brachyura</taxon>
        <taxon>Eubrachyura</taxon>
        <taxon>Majoidea</taxon>
        <taxon>Majidae</taxon>
        <taxon>Chionoecetes</taxon>
    </lineage>
</organism>
<dbReference type="EMBL" id="JACEEZ010015277">
    <property type="protein sequence ID" value="KAG0718951.1"/>
    <property type="molecule type" value="Genomic_DNA"/>
</dbReference>
<keyword evidence="3" id="KW-1185">Reference proteome</keyword>
<accession>A0A8J5CSC3</accession>
<evidence type="ECO:0000313" key="2">
    <source>
        <dbReference type="EMBL" id="KAG0718951.1"/>
    </source>
</evidence>
<evidence type="ECO:0000313" key="3">
    <source>
        <dbReference type="Proteomes" id="UP000770661"/>
    </source>
</evidence>
<reference evidence="2" key="1">
    <citation type="submission" date="2020-07" db="EMBL/GenBank/DDBJ databases">
        <title>The High-quality genome of the commercially important snow crab, Chionoecetes opilio.</title>
        <authorList>
            <person name="Jeong J.-H."/>
            <person name="Ryu S."/>
        </authorList>
    </citation>
    <scope>NUCLEOTIDE SEQUENCE</scope>
    <source>
        <strain evidence="2">MADBK_172401_WGS</strain>
        <tissue evidence="2">Digestive gland</tissue>
    </source>
</reference>
<proteinExistence type="predicted"/>